<evidence type="ECO:0000313" key="1">
    <source>
        <dbReference type="EMBL" id="TCS59676.1"/>
    </source>
</evidence>
<dbReference type="Pfam" id="PF04102">
    <property type="entry name" value="SlyX"/>
    <property type="match status" value="1"/>
</dbReference>
<dbReference type="RefSeq" id="WP_207906062.1">
    <property type="nucleotide sequence ID" value="NZ_CBDUOC010000034.1"/>
</dbReference>
<dbReference type="InterPro" id="IPR007236">
    <property type="entry name" value="SlyX"/>
</dbReference>
<dbReference type="AlphaFoldDB" id="A0A4R3J4I5"/>
<comment type="caution">
    <text evidence="1">The sequence shown here is derived from an EMBL/GenBank/DDBJ whole genome shotgun (WGS) entry which is preliminary data.</text>
</comment>
<reference evidence="1 2" key="1">
    <citation type="submission" date="2019-03" db="EMBL/GenBank/DDBJ databases">
        <title>Genomic Encyclopedia of Type Strains, Phase IV (KMG-IV): sequencing the most valuable type-strain genomes for metagenomic binning, comparative biology and taxonomic classification.</title>
        <authorList>
            <person name="Goeker M."/>
        </authorList>
    </citation>
    <scope>NUCLEOTIDE SEQUENCE [LARGE SCALE GENOMIC DNA]</scope>
    <source>
        <strain evidence="1 2">DSM 104836</strain>
    </source>
</reference>
<dbReference type="Proteomes" id="UP000295696">
    <property type="component" value="Unassembled WGS sequence"/>
</dbReference>
<evidence type="ECO:0000313" key="2">
    <source>
        <dbReference type="Proteomes" id="UP000295696"/>
    </source>
</evidence>
<name>A0A4R3J4I5_9RHOB</name>
<accession>A0A4R3J4I5</accession>
<sequence>MPTEIETLQEKLAHMMRAVDDLSEVVARQDGEIATLTRRVEMLMQREAAREVESTGGIVLGDERPPHY</sequence>
<dbReference type="EMBL" id="SLZU01000020">
    <property type="protein sequence ID" value="TCS59676.1"/>
    <property type="molecule type" value="Genomic_DNA"/>
</dbReference>
<protein>
    <submittedName>
        <fullName evidence="1">SlyX protein</fullName>
    </submittedName>
</protein>
<gene>
    <name evidence="1" type="ORF">EDD52_12047</name>
</gene>
<proteinExistence type="predicted"/>
<organism evidence="1 2">
    <name type="scientific">Primorskyibacter sedentarius</name>
    <dbReference type="NCBI Taxonomy" id="745311"/>
    <lineage>
        <taxon>Bacteria</taxon>
        <taxon>Pseudomonadati</taxon>
        <taxon>Pseudomonadota</taxon>
        <taxon>Alphaproteobacteria</taxon>
        <taxon>Rhodobacterales</taxon>
        <taxon>Roseobacteraceae</taxon>
        <taxon>Primorskyibacter</taxon>
    </lineage>
</organism>
<keyword evidence="2" id="KW-1185">Reference proteome</keyword>